<dbReference type="EMBL" id="UINC01001813">
    <property type="protein sequence ID" value="SUZ89283.1"/>
    <property type="molecule type" value="Genomic_DNA"/>
</dbReference>
<organism evidence="8">
    <name type="scientific">marine metagenome</name>
    <dbReference type="NCBI Taxonomy" id="408172"/>
    <lineage>
        <taxon>unclassified sequences</taxon>
        <taxon>metagenomes</taxon>
        <taxon>ecological metagenomes</taxon>
    </lineage>
</organism>
<feature type="transmembrane region" description="Helical" evidence="7">
    <location>
        <begin position="197"/>
        <end position="217"/>
    </location>
</feature>
<feature type="transmembrane region" description="Helical" evidence="7">
    <location>
        <begin position="101"/>
        <end position="120"/>
    </location>
</feature>
<dbReference type="Pfam" id="PF03547">
    <property type="entry name" value="Mem_trans"/>
    <property type="match status" value="1"/>
</dbReference>
<keyword evidence="4 7" id="KW-0812">Transmembrane</keyword>
<sequence>MYGPVIDIILPIFGILLIGYTTASFGWFDQTAVRGLTRYVFDFAVPMLLLRTIATTSLPEVIPWDYLAAYYLGTLTVLFTGIFITWVFWKRTFSERVINAFSGCFSNTVLLGIPVILLAFGERATLPLFVIIGTHGLIMLPLFTIMLEMGKSGRAPIPTVIARTSYGLFTNPLIIGLLSGVACNLFEITLWKPLDEMAKLLGDSVTPGALFALGATLSGFREKIQWQEVPLFVIMKTIIHPLIVGVLATQVFDIRNTTWVQVLVMLAAMPTGVNPFLFASRYNVGQSVSSGTVFISTVFSIFSLSVLLAYFQQ</sequence>
<evidence type="ECO:0008006" key="9">
    <source>
        <dbReference type="Google" id="ProtNLM"/>
    </source>
</evidence>
<feature type="transmembrane region" description="Helical" evidence="7">
    <location>
        <begin position="229"/>
        <end position="252"/>
    </location>
</feature>
<keyword evidence="5 7" id="KW-1133">Transmembrane helix</keyword>
<evidence type="ECO:0000256" key="5">
    <source>
        <dbReference type="ARBA" id="ARBA00022989"/>
    </source>
</evidence>
<feature type="transmembrane region" description="Helical" evidence="7">
    <location>
        <begin position="168"/>
        <end position="191"/>
    </location>
</feature>
<comment type="subcellular location">
    <subcellularLocation>
        <location evidence="1">Membrane</location>
        <topology evidence="1">Multi-pass membrane protein</topology>
    </subcellularLocation>
</comment>
<evidence type="ECO:0000256" key="7">
    <source>
        <dbReference type="SAM" id="Phobius"/>
    </source>
</evidence>
<accession>A0A381RJP0</accession>
<dbReference type="PANTHER" id="PTHR36838">
    <property type="entry name" value="AUXIN EFFLUX CARRIER FAMILY PROTEIN"/>
    <property type="match status" value="1"/>
</dbReference>
<evidence type="ECO:0000256" key="1">
    <source>
        <dbReference type="ARBA" id="ARBA00004141"/>
    </source>
</evidence>
<gene>
    <name evidence="8" type="ORF">METZ01_LOCUS42137</name>
</gene>
<proteinExistence type="predicted"/>
<keyword evidence="2" id="KW-0813">Transport</keyword>
<name>A0A381RJP0_9ZZZZ</name>
<feature type="transmembrane region" description="Helical" evidence="7">
    <location>
        <begin position="6"/>
        <end position="28"/>
    </location>
</feature>
<feature type="transmembrane region" description="Helical" evidence="7">
    <location>
        <begin position="291"/>
        <end position="311"/>
    </location>
</feature>
<dbReference type="InterPro" id="IPR004776">
    <property type="entry name" value="Mem_transp_PIN-like"/>
</dbReference>
<evidence type="ECO:0000256" key="3">
    <source>
        <dbReference type="ARBA" id="ARBA00022475"/>
    </source>
</evidence>
<dbReference type="AlphaFoldDB" id="A0A381RJP0"/>
<reference evidence="8" key="1">
    <citation type="submission" date="2018-05" db="EMBL/GenBank/DDBJ databases">
        <authorList>
            <person name="Lanie J.A."/>
            <person name="Ng W.-L."/>
            <person name="Kazmierczak K.M."/>
            <person name="Andrzejewski T.M."/>
            <person name="Davidsen T.M."/>
            <person name="Wayne K.J."/>
            <person name="Tettelin H."/>
            <person name="Glass J.I."/>
            <person name="Rusch D."/>
            <person name="Podicherti R."/>
            <person name="Tsui H.-C.T."/>
            <person name="Winkler M.E."/>
        </authorList>
    </citation>
    <scope>NUCLEOTIDE SEQUENCE</scope>
</reference>
<feature type="transmembrane region" description="Helical" evidence="7">
    <location>
        <begin position="68"/>
        <end position="89"/>
    </location>
</feature>
<feature type="transmembrane region" description="Helical" evidence="7">
    <location>
        <begin position="126"/>
        <end position="147"/>
    </location>
</feature>
<protein>
    <recommendedName>
        <fullName evidence="9">Transporter</fullName>
    </recommendedName>
</protein>
<evidence type="ECO:0000313" key="8">
    <source>
        <dbReference type="EMBL" id="SUZ89283.1"/>
    </source>
</evidence>
<evidence type="ECO:0000256" key="6">
    <source>
        <dbReference type="ARBA" id="ARBA00023136"/>
    </source>
</evidence>
<keyword evidence="3" id="KW-1003">Cell membrane</keyword>
<keyword evidence="6 7" id="KW-0472">Membrane</keyword>
<dbReference type="GO" id="GO:0055085">
    <property type="term" value="P:transmembrane transport"/>
    <property type="evidence" value="ECO:0007669"/>
    <property type="project" value="InterPro"/>
</dbReference>
<dbReference type="GO" id="GO:0016020">
    <property type="term" value="C:membrane"/>
    <property type="evidence" value="ECO:0007669"/>
    <property type="project" value="UniProtKB-SubCell"/>
</dbReference>
<feature type="transmembrane region" description="Helical" evidence="7">
    <location>
        <begin position="40"/>
        <end position="62"/>
    </location>
</feature>
<dbReference type="PANTHER" id="PTHR36838:SF3">
    <property type="entry name" value="TRANSPORTER AUXIN EFFLUX CARRIER EC FAMILY"/>
    <property type="match status" value="1"/>
</dbReference>
<feature type="transmembrane region" description="Helical" evidence="7">
    <location>
        <begin position="258"/>
        <end position="279"/>
    </location>
</feature>
<evidence type="ECO:0000256" key="2">
    <source>
        <dbReference type="ARBA" id="ARBA00022448"/>
    </source>
</evidence>
<evidence type="ECO:0000256" key="4">
    <source>
        <dbReference type="ARBA" id="ARBA00022692"/>
    </source>
</evidence>